<evidence type="ECO:0000313" key="2">
    <source>
        <dbReference type="EMBL" id="MBB5780807.1"/>
    </source>
</evidence>
<dbReference type="Proteomes" id="UP000579153">
    <property type="component" value="Unassembled WGS sequence"/>
</dbReference>
<feature type="compositionally biased region" description="Low complexity" evidence="1">
    <location>
        <begin position="17"/>
        <end position="32"/>
    </location>
</feature>
<feature type="compositionally biased region" description="Basic and acidic residues" evidence="1">
    <location>
        <begin position="1"/>
        <end position="12"/>
    </location>
</feature>
<evidence type="ECO:0000313" key="3">
    <source>
        <dbReference type="Proteomes" id="UP000579153"/>
    </source>
</evidence>
<feature type="compositionally biased region" description="Polar residues" evidence="1">
    <location>
        <begin position="46"/>
        <end position="55"/>
    </location>
</feature>
<dbReference type="EMBL" id="JACHMB010000001">
    <property type="protein sequence ID" value="MBB5780807.1"/>
    <property type="molecule type" value="Genomic_DNA"/>
</dbReference>
<dbReference type="AlphaFoldDB" id="A0A7W9LEF2"/>
<evidence type="ECO:0000256" key="1">
    <source>
        <dbReference type="SAM" id="MobiDB-lite"/>
    </source>
</evidence>
<comment type="caution">
    <text evidence="2">The sequence shown here is derived from an EMBL/GenBank/DDBJ whole genome shotgun (WGS) entry which is preliminary data.</text>
</comment>
<sequence length="55" mass="5702">MRKQLTDLHESGGEPIAALNAAAPPASGASCAHWNSPPYKGEDKPGSQQRETGSV</sequence>
<organism evidence="2 3">
    <name type="scientific">Nonomuraea jabiensis</name>
    <dbReference type="NCBI Taxonomy" id="882448"/>
    <lineage>
        <taxon>Bacteria</taxon>
        <taxon>Bacillati</taxon>
        <taxon>Actinomycetota</taxon>
        <taxon>Actinomycetes</taxon>
        <taxon>Streptosporangiales</taxon>
        <taxon>Streptosporangiaceae</taxon>
        <taxon>Nonomuraea</taxon>
    </lineage>
</organism>
<protein>
    <submittedName>
        <fullName evidence="2">Uncharacterized protein</fullName>
    </submittedName>
</protein>
<feature type="region of interest" description="Disordered" evidence="1">
    <location>
        <begin position="1"/>
        <end position="55"/>
    </location>
</feature>
<reference evidence="2 3" key="1">
    <citation type="submission" date="2020-08" db="EMBL/GenBank/DDBJ databases">
        <title>Sequencing the genomes of 1000 actinobacteria strains.</title>
        <authorList>
            <person name="Klenk H.-P."/>
        </authorList>
    </citation>
    <scope>NUCLEOTIDE SEQUENCE [LARGE SCALE GENOMIC DNA]</scope>
    <source>
        <strain evidence="2 3">DSM 45507</strain>
    </source>
</reference>
<accession>A0A7W9LEF2</accession>
<gene>
    <name evidence="2" type="ORF">HD596_007563</name>
</gene>
<name>A0A7W9LEF2_9ACTN</name>
<dbReference type="PROSITE" id="PS51257">
    <property type="entry name" value="PROKAR_LIPOPROTEIN"/>
    <property type="match status" value="1"/>
</dbReference>
<proteinExistence type="predicted"/>
<keyword evidence="3" id="KW-1185">Reference proteome</keyword>